<keyword evidence="3" id="KW-0804">Transcription</keyword>
<evidence type="ECO:0000256" key="5">
    <source>
        <dbReference type="SAM" id="MobiDB-lite"/>
    </source>
</evidence>
<evidence type="ECO:0000256" key="1">
    <source>
        <dbReference type="ARBA" id="ARBA00023015"/>
    </source>
</evidence>
<reference evidence="7" key="1">
    <citation type="submission" date="2018-07" db="EMBL/GenBank/DDBJ databases">
        <authorList>
            <person name="Quirk P.G."/>
            <person name="Krulwich T.A."/>
        </authorList>
    </citation>
    <scope>NUCLEOTIDE SEQUENCE</scope>
</reference>
<keyword evidence="1" id="KW-0805">Transcription regulation</keyword>
<dbReference type="InterPro" id="IPR015897">
    <property type="entry name" value="CHK_kinase-like"/>
</dbReference>
<dbReference type="SUPFAM" id="SSF56112">
    <property type="entry name" value="Protein kinase-like (PK-like)"/>
    <property type="match status" value="1"/>
</dbReference>
<evidence type="ECO:0000256" key="2">
    <source>
        <dbReference type="ARBA" id="ARBA00023125"/>
    </source>
</evidence>
<dbReference type="Pfam" id="PF00010">
    <property type="entry name" value="HLH"/>
    <property type="match status" value="1"/>
</dbReference>
<name>A0A336LI88_CULSO</name>
<dbReference type="EMBL" id="UFQT01000011">
    <property type="protein sequence ID" value="SSX17546.1"/>
    <property type="molecule type" value="Genomic_DNA"/>
</dbReference>
<gene>
    <name evidence="7" type="primary">CSON001315</name>
</gene>
<keyword evidence="2" id="KW-0238">DNA-binding</keyword>
<sequence>MSDSDTVPQFAWLNKDFLTKVVQNQFSCKTNEFVIDSFEISLVCQKGENYLGTLLRVKVNIIINSQKIEQFYVVKTADGDGNTSSNISNQYGVYPKEEIVYKNIIPEFENIWKEVGVEVTFAPKCYFVTKDPVEAIVFEDLKQSGFLMGDRISGLDLDHISLVIEKLAKFHAASLIYLKKYEKFDEKFSLSYYDEKMYCGELKQLYTKLYISFKEAVESWSGFEKISQLVDTWEEDVFLHGVKAAKEDSNTFTVLVHGDLWVNNILFNYTIDGKPSDLRFIDFQITSIKSPIIDLNTLITTSMRADERTEYFDNVILLYQESLEKNLKILNYTSHIPTIHEMQDEMLKRSMLCACSILDCAYTMHKSDDSSNVWQNCFNEDQKENIRKFELFDICMQNQEPNYPPMWPNQEPHMPPHPSIVYPDLIAGFQCGPELAIWPRTQVNGFVSQRLSPRNGNPAPNPPKKTRRRVASMAQRRAANIRERRRMFNLNEAFDKLRRKVPTFAYEKRLSRIETLRLAITYISFMTELLTGQPAHTTTRSVDIYSNMGHHPHAHMPQIPRDYGIPPYNNHAI</sequence>
<dbReference type="PROSITE" id="PS50888">
    <property type="entry name" value="BHLH"/>
    <property type="match status" value="1"/>
</dbReference>
<dbReference type="AlphaFoldDB" id="A0A336LI88"/>
<protein>
    <submittedName>
        <fullName evidence="7">CSON001315 protein</fullName>
    </submittedName>
</protein>
<dbReference type="Gene3D" id="3.90.1200.10">
    <property type="match status" value="1"/>
</dbReference>
<dbReference type="Gene3D" id="4.10.280.10">
    <property type="entry name" value="Helix-loop-helix DNA-binding domain"/>
    <property type="match status" value="1"/>
</dbReference>
<dbReference type="OMA" id="ANSCIET"/>
<dbReference type="InterPro" id="IPR036638">
    <property type="entry name" value="HLH_DNA-bd_sf"/>
</dbReference>
<dbReference type="SUPFAM" id="SSF47459">
    <property type="entry name" value="HLH, helix-loop-helix DNA-binding domain"/>
    <property type="match status" value="1"/>
</dbReference>
<evidence type="ECO:0000259" key="6">
    <source>
        <dbReference type="PROSITE" id="PS50888"/>
    </source>
</evidence>
<feature type="domain" description="BHLH" evidence="6">
    <location>
        <begin position="474"/>
        <end position="526"/>
    </location>
</feature>
<proteinExistence type="predicted"/>
<dbReference type="SMART" id="SM00587">
    <property type="entry name" value="CHK"/>
    <property type="match status" value="1"/>
</dbReference>
<evidence type="ECO:0000256" key="4">
    <source>
        <dbReference type="ARBA" id="ARBA00023242"/>
    </source>
</evidence>
<dbReference type="InterPro" id="IPR004119">
    <property type="entry name" value="EcKL"/>
</dbReference>
<dbReference type="FunFam" id="4.10.280.10:FF:000035">
    <property type="entry name" value="Pancreas-specific transcription factor 1a"/>
    <property type="match status" value="1"/>
</dbReference>
<keyword evidence="4" id="KW-0539">Nucleus</keyword>
<dbReference type="Pfam" id="PF02958">
    <property type="entry name" value="EcKL"/>
    <property type="match status" value="1"/>
</dbReference>
<dbReference type="PANTHER" id="PTHR11012">
    <property type="entry name" value="PROTEIN KINASE-LIKE DOMAIN-CONTAINING"/>
    <property type="match status" value="1"/>
</dbReference>
<dbReference type="CDD" id="cd11415">
    <property type="entry name" value="bHLH_TS_FERD3L_NATO3"/>
    <property type="match status" value="1"/>
</dbReference>
<evidence type="ECO:0000313" key="7">
    <source>
        <dbReference type="EMBL" id="SSX17546.1"/>
    </source>
</evidence>
<dbReference type="SMART" id="SM00353">
    <property type="entry name" value="HLH"/>
    <property type="match status" value="1"/>
</dbReference>
<organism evidence="7">
    <name type="scientific">Culicoides sonorensis</name>
    <name type="common">Biting midge</name>
    <dbReference type="NCBI Taxonomy" id="179676"/>
    <lineage>
        <taxon>Eukaryota</taxon>
        <taxon>Metazoa</taxon>
        <taxon>Ecdysozoa</taxon>
        <taxon>Arthropoda</taxon>
        <taxon>Hexapoda</taxon>
        <taxon>Insecta</taxon>
        <taxon>Pterygota</taxon>
        <taxon>Neoptera</taxon>
        <taxon>Endopterygota</taxon>
        <taxon>Diptera</taxon>
        <taxon>Nematocera</taxon>
        <taxon>Chironomoidea</taxon>
        <taxon>Ceratopogonidae</taxon>
        <taxon>Ceratopogoninae</taxon>
        <taxon>Culicoides</taxon>
        <taxon>Monoculicoides</taxon>
    </lineage>
</organism>
<dbReference type="VEuPathDB" id="VectorBase:CSON001315"/>
<dbReference type="GO" id="GO:0003677">
    <property type="term" value="F:DNA binding"/>
    <property type="evidence" value="ECO:0007669"/>
    <property type="project" value="UniProtKB-KW"/>
</dbReference>
<dbReference type="GO" id="GO:0046983">
    <property type="term" value="F:protein dimerization activity"/>
    <property type="evidence" value="ECO:0007669"/>
    <property type="project" value="InterPro"/>
</dbReference>
<dbReference type="InterPro" id="IPR011598">
    <property type="entry name" value="bHLH_dom"/>
</dbReference>
<accession>A0A336LI88</accession>
<dbReference type="PANTHER" id="PTHR11012:SF56">
    <property type="entry name" value="CHK KINASE-LIKE DOMAIN-CONTAINING PROTEIN-RELATED"/>
    <property type="match status" value="1"/>
</dbReference>
<evidence type="ECO:0000256" key="3">
    <source>
        <dbReference type="ARBA" id="ARBA00023163"/>
    </source>
</evidence>
<dbReference type="InterPro" id="IPR011009">
    <property type="entry name" value="Kinase-like_dom_sf"/>
</dbReference>
<feature type="region of interest" description="Disordered" evidence="5">
    <location>
        <begin position="448"/>
        <end position="469"/>
    </location>
</feature>